<gene>
    <name evidence="1" type="ORF">LEP1GSC105_3856</name>
</gene>
<dbReference type="Proteomes" id="UP000001340">
    <property type="component" value="Unassembled WGS sequence"/>
</dbReference>
<name>A0A0E2DHH4_LEPIR</name>
<accession>A0A0E2DHH4</accession>
<protein>
    <submittedName>
        <fullName evidence="1">Uncharacterized protein</fullName>
    </submittedName>
</protein>
<proteinExistence type="predicted"/>
<dbReference type="EMBL" id="AHNR02000040">
    <property type="protein sequence ID" value="EKR55081.1"/>
    <property type="molecule type" value="Genomic_DNA"/>
</dbReference>
<comment type="caution">
    <text evidence="1">The sequence shown here is derived from an EMBL/GenBank/DDBJ whole genome shotgun (WGS) entry which is preliminary data.</text>
</comment>
<reference evidence="1 2" key="1">
    <citation type="submission" date="2012-10" db="EMBL/GenBank/DDBJ databases">
        <authorList>
            <person name="Harkins D.M."/>
            <person name="Durkin A.S."/>
            <person name="Brinkac L.M."/>
            <person name="Haft D.H."/>
            <person name="Selengut J.D."/>
            <person name="Sanka R."/>
            <person name="DePew J."/>
            <person name="Purushe J."/>
            <person name="Chanthongthip A."/>
            <person name="Lattana O."/>
            <person name="Phetsouvanh R."/>
            <person name="Newton P.N."/>
            <person name="Vinetz J.M."/>
            <person name="Sutton G.G."/>
            <person name="Nierman W.C."/>
            <person name="Fouts D.E."/>
        </authorList>
    </citation>
    <scope>NUCLEOTIDE SEQUENCE [LARGE SCALE GENOMIC DNA]</scope>
    <source>
        <strain evidence="1 2">UI 12758</strain>
    </source>
</reference>
<organism evidence="1 2">
    <name type="scientific">Leptospira interrogans str. UI 12758</name>
    <dbReference type="NCBI Taxonomy" id="1049938"/>
    <lineage>
        <taxon>Bacteria</taxon>
        <taxon>Pseudomonadati</taxon>
        <taxon>Spirochaetota</taxon>
        <taxon>Spirochaetia</taxon>
        <taxon>Leptospirales</taxon>
        <taxon>Leptospiraceae</taxon>
        <taxon>Leptospira</taxon>
    </lineage>
</organism>
<sequence length="37" mass="4207">MCKKIGANPALPDRTSSSINRLRVQLKIKSFPDFNFL</sequence>
<dbReference type="AlphaFoldDB" id="A0A0E2DHH4"/>
<evidence type="ECO:0000313" key="1">
    <source>
        <dbReference type="EMBL" id="EKR55081.1"/>
    </source>
</evidence>
<evidence type="ECO:0000313" key="2">
    <source>
        <dbReference type="Proteomes" id="UP000001340"/>
    </source>
</evidence>